<dbReference type="AlphaFoldDB" id="A0A1Y2B638"/>
<dbReference type="OrthoDB" id="264015at2759"/>
<keyword evidence="2" id="KW-1133">Transmembrane helix</keyword>
<keyword evidence="4" id="KW-1185">Reference proteome</keyword>
<reference evidence="3 4" key="1">
    <citation type="submission" date="2016-07" db="EMBL/GenBank/DDBJ databases">
        <title>Pervasive Adenine N6-methylation of Active Genes in Fungi.</title>
        <authorList>
            <consortium name="DOE Joint Genome Institute"/>
            <person name="Mondo S.J."/>
            <person name="Dannebaum R.O."/>
            <person name="Kuo R.C."/>
            <person name="Labutti K."/>
            <person name="Haridas S."/>
            <person name="Kuo A."/>
            <person name="Salamov A."/>
            <person name="Ahrendt S.R."/>
            <person name="Lipzen A."/>
            <person name="Sullivan W."/>
            <person name="Andreopoulos W.B."/>
            <person name="Clum A."/>
            <person name="Lindquist E."/>
            <person name="Daum C."/>
            <person name="Ramamoorthy G.K."/>
            <person name="Gryganskyi A."/>
            <person name="Culley D."/>
            <person name="Magnuson J.K."/>
            <person name="James T.Y."/>
            <person name="O'Malley M.A."/>
            <person name="Stajich J.E."/>
            <person name="Spatafora J.W."/>
            <person name="Visel A."/>
            <person name="Grigoriev I.V."/>
        </authorList>
    </citation>
    <scope>NUCLEOTIDE SEQUENCE [LARGE SCALE GENOMIC DNA]</scope>
    <source>
        <strain evidence="3 4">68-887.2</strain>
    </source>
</reference>
<dbReference type="PANTHER" id="PTHR35152:SF1">
    <property type="entry name" value="DOMAIN SIGNALLING PROTEIN, PUTATIVE (AFU_ORTHOLOGUE AFUA_5G11310)-RELATED"/>
    <property type="match status" value="1"/>
</dbReference>
<gene>
    <name evidence="3" type="ORF">BCR39DRAFT_532155</name>
</gene>
<name>A0A1Y2B638_9TREE</name>
<evidence type="ECO:0008006" key="5">
    <source>
        <dbReference type="Google" id="ProtNLM"/>
    </source>
</evidence>
<feature type="transmembrane region" description="Helical" evidence="2">
    <location>
        <begin position="26"/>
        <end position="51"/>
    </location>
</feature>
<keyword evidence="2" id="KW-0812">Transmembrane</keyword>
<dbReference type="PANTHER" id="PTHR35152">
    <property type="entry name" value="DOMAIN SIGNALLING PROTEIN, PUTATIVE (AFU_ORTHOLOGUE AFUA_5G11310)-RELATED"/>
    <property type="match status" value="1"/>
</dbReference>
<comment type="caution">
    <text evidence="3">The sequence shown here is derived from an EMBL/GenBank/DDBJ whole genome shotgun (WGS) entry which is preliminary data.</text>
</comment>
<dbReference type="InParanoid" id="A0A1Y2B638"/>
<protein>
    <recommendedName>
        <fullName evidence="5">Transmembrane protein</fullName>
    </recommendedName>
</protein>
<evidence type="ECO:0000256" key="1">
    <source>
        <dbReference type="SAM" id="MobiDB-lite"/>
    </source>
</evidence>
<evidence type="ECO:0000313" key="4">
    <source>
        <dbReference type="Proteomes" id="UP000193986"/>
    </source>
</evidence>
<organism evidence="3 4">
    <name type="scientific">Naematelia encephala</name>
    <dbReference type="NCBI Taxonomy" id="71784"/>
    <lineage>
        <taxon>Eukaryota</taxon>
        <taxon>Fungi</taxon>
        <taxon>Dikarya</taxon>
        <taxon>Basidiomycota</taxon>
        <taxon>Agaricomycotina</taxon>
        <taxon>Tremellomycetes</taxon>
        <taxon>Tremellales</taxon>
        <taxon>Naemateliaceae</taxon>
        <taxon>Naematelia</taxon>
    </lineage>
</organism>
<feature type="region of interest" description="Disordered" evidence="1">
    <location>
        <begin position="572"/>
        <end position="591"/>
    </location>
</feature>
<dbReference type="EMBL" id="MCFC01000025">
    <property type="protein sequence ID" value="ORY29565.1"/>
    <property type="molecule type" value="Genomic_DNA"/>
</dbReference>
<accession>A0A1Y2B638</accession>
<dbReference type="STRING" id="71784.A0A1Y2B638"/>
<evidence type="ECO:0000313" key="3">
    <source>
        <dbReference type="EMBL" id="ORY29565.1"/>
    </source>
</evidence>
<sequence>MMGTIYGWPRGKGISTHNRLTGTNRAITGIVAALAFVACLGCIMFFVFHSLKLRKERARRRRVVVAAVFLDAQDRILVNSTDGLLPMCDIASLSGATDNSSSHRSVRSVTQSFNSDATVLGMDLTTGHDAFVSALRMSWSWRQPSLSQINNGVTPSDSADQPGAPTLASIIADIRRESSSTVESGAAGGSKQMRLSVTKFLERFALSSGQLAARLIGTQNGISRLGVLYDQILTTGWVKLNNSNDTVSKGQLIFLVRRIASAAERDDLAAKNFIFADSASVAASLHKTLSVPLEHIVPLLEDVRTWCDGTVRNELKPGVLYTGVAVVQATPFDGLRILLERDQRARLPMRELCTFGAPAGGDELSGTIEEIGEAITWLDGMTLLSVIARNMTVESDPVGGPRVAQLLAAIERALIPMLDEMLTAEDMAHILPRLTLHPMIVPLLPGSQGPHIIVFYANYDAAVNTFTDKWLPFSLFRAQNACVMAPYIQAALRAEPLLSPIPTARRPSKVQFEFPVVQSQVQGQGGDGTFGSYAFPPRTDSIIPATNSGSGSHRCQSVPRRSSLARTRFGSIDKFADPDPQSPMASGFTTMQHSPERDKAVGLAGVADWEAEWLLMLLRNKLHAEA</sequence>
<dbReference type="Proteomes" id="UP000193986">
    <property type="component" value="Unassembled WGS sequence"/>
</dbReference>
<evidence type="ECO:0000256" key="2">
    <source>
        <dbReference type="SAM" id="Phobius"/>
    </source>
</evidence>
<proteinExistence type="predicted"/>
<keyword evidence="2" id="KW-0472">Membrane</keyword>